<gene>
    <name evidence="2" type="ORF">FLP23_11930</name>
</gene>
<dbReference type="RefSeq" id="WP_149326066.1">
    <property type="nucleotide sequence ID" value="NZ_CP043504.1"/>
</dbReference>
<dbReference type="Proteomes" id="UP000322159">
    <property type="component" value="Chromosome"/>
</dbReference>
<evidence type="ECO:0000256" key="1">
    <source>
        <dbReference type="SAM" id="MobiDB-lite"/>
    </source>
</evidence>
<dbReference type="KEGG" id="lyk:FLP23_11930"/>
<dbReference type="OrthoDB" id="4828169at2"/>
<name>A0A5C1Y9S8_9MICO</name>
<feature type="region of interest" description="Disordered" evidence="1">
    <location>
        <begin position="79"/>
        <end position="106"/>
    </location>
</feature>
<proteinExistence type="predicted"/>
<evidence type="ECO:0000313" key="3">
    <source>
        <dbReference type="Proteomes" id="UP000322159"/>
    </source>
</evidence>
<sequence>MADLRVDYDRLGELHRNLELAVTAMSRETETSIDVAIAVGDARLGVAANSFRDSWDKHRLDIRDRLQWLRDSVGNIHDQLSGTDTELAKGLTAPPASGASNRPQAV</sequence>
<keyword evidence="3" id="KW-1185">Reference proteome</keyword>
<dbReference type="EMBL" id="CP043504">
    <property type="protein sequence ID" value="QEO10651.1"/>
    <property type="molecule type" value="Genomic_DNA"/>
</dbReference>
<evidence type="ECO:0000313" key="2">
    <source>
        <dbReference type="EMBL" id="QEO10651.1"/>
    </source>
</evidence>
<accession>A0A5C1Y9S8</accession>
<reference evidence="2 3" key="1">
    <citation type="submission" date="2019-09" db="EMBL/GenBank/DDBJ databases">
        <title>Genome sequencing of strain KACC 19322.</title>
        <authorList>
            <person name="Heo J."/>
            <person name="Kim S.-J."/>
            <person name="Kim J.-S."/>
            <person name="Hong S.-B."/>
            <person name="Kwon S.-W."/>
        </authorList>
    </citation>
    <scope>NUCLEOTIDE SEQUENCE [LARGE SCALE GENOMIC DNA]</scope>
    <source>
        <strain evidence="2 3">KACC 19322</strain>
    </source>
</reference>
<protein>
    <recommendedName>
        <fullName evidence="4">WXG100 family type VII secretion target</fullName>
    </recommendedName>
</protein>
<organism evidence="2 3">
    <name type="scientific">Protaetiibacter larvae</name>
    <dbReference type="NCBI Taxonomy" id="2592654"/>
    <lineage>
        <taxon>Bacteria</taxon>
        <taxon>Bacillati</taxon>
        <taxon>Actinomycetota</taxon>
        <taxon>Actinomycetes</taxon>
        <taxon>Micrococcales</taxon>
        <taxon>Microbacteriaceae</taxon>
        <taxon>Protaetiibacter</taxon>
    </lineage>
</organism>
<evidence type="ECO:0008006" key="4">
    <source>
        <dbReference type="Google" id="ProtNLM"/>
    </source>
</evidence>
<dbReference type="AlphaFoldDB" id="A0A5C1Y9S8"/>